<organism evidence="2">
    <name type="scientific">marine sediment metagenome</name>
    <dbReference type="NCBI Taxonomy" id="412755"/>
    <lineage>
        <taxon>unclassified sequences</taxon>
        <taxon>metagenomes</taxon>
        <taxon>ecological metagenomes</taxon>
    </lineage>
</organism>
<gene>
    <name evidence="2" type="ORF">LCGC14_1113750</name>
</gene>
<sequence>MFWKRKREEVRTLRLEVDHQARQIAKIEEALNDATRLMAKEFNLKLLEDYWLHPFSYNPLERIATRTVTKHVKEDD</sequence>
<protein>
    <submittedName>
        <fullName evidence="2">Uncharacterized protein</fullName>
    </submittedName>
</protein>
<dbReference type="AlphaFoldDB" id="A0A0F9PP58"/>
<evidence type="ECO:0000313" key="2">
    <source>
        <dbReference type="EMBL" id="KKN02846.1"/>
    </source>
</evidence>
<comment type="caution">
    <text evidence="2">The sequence shown here is derived from an EMBL/GenBank/DDBJ whole genome shotgun (WGS) entry which is preliminary data.</text>
</comment>
<dbReference type="EMBL" id="LAZR01005102">
    <property type="protein sequence ID" value="KKN02846.1"/>
    <property type="molecule type" value="Genomic_DNA"/>
</dbReference>
<keyword evidence="1" id="KW-0175">Coiled coil</keyword>
<proteinExistence type="predicted"/>
<name>A0A0F9PP58_9ZZZZ</name>
<feature type="coiled-coil region" evidence="1">
    <location>
        <begin position="10"/>
        <end position="37"/>
    </location>
</feature>
<evidence type="ECO:0000256" key="1">
    <source>
        <dbReference type="SAM" id="Coils"/>
    </source>
</evidence>
<reference evidence="2" key="1">
    <citation type="journal article" date="2015" name="Nature">
        <title>Complex archaea that bridge the gap between prokaryotes and eukaryotes.</title>
        <authorList>
            <person name="Spang A."/>
            <person name="Saw J.H."/>
            <person name="Jorgensen S.L."/>
            <person name="Zaremba-Niedzwiedzka K."/>
            <person name="Martijn J."/>
            <person name="Lind A.E."/>
            <person name="van Eijk R."/>
            <person name="Schleper C."/>
            <person name="Guy L."/>
            <person name="Ettema T.J."/>
        </authorList>
    </citation>
    <scope>NUCLEOTIDE SEQUENCE</scope>
</reference>
<accession>A0A0F9PP58</accession>